<reference evidence="3 4" key="1">
    <citation type="submission" date="2024-07" db="EMBL/GenBank/DDBJ databases">
        <title>Section-level genome sequencing and comparative genomics of Aspergillus sections Usti and Cavernicolus.</title>
        <authorList>
            <consortium name="Lawrence Berkeley National Laboratory"/>
            <person name="Nybo J.L."/>
            <person name="Vesth T.C."/>
            <person name="Theobald S."/>
            <person name="Frisvad J.C."/>
            <person name="Larsen T.O."/>
            <person name="Kjaerboelling I."/>
            <person name="Rothschild-Mancinelli K."/>
            <person name="Lyhne E.K."/>
            <person name="Kogle M.E."/>
            <person name="Barry K."/>
            <person name="Clum A."/>
            <person name="Na H."/>
            <person name="Ledsgaard L."/>
            <person name="Lin J."/>
            <person name="Lipzen A."/>
            <person name="Kuo A."/>
            <person name="Riley R."/>
            <person name="Mondo S."/>
            <person name="LaButti K."/>
            <person name="Haridas S."/>
            <person name="Pangalinan J."/>
            <person name="Salamov A.A."/>
            <person name="Simmons B.A."/>
            <person name="Magnuson J.K."/>
            <person name="Chen J."/>
            <person name="Drula E."/>
            <person name="Henrissat B."/>
            <person name="Wiebenga A."/>
            <person name="Lubbers R.J."/>
            <person name="Gomes A.C."/>
            <person name="Macurrencykelacurrency M.R."/>
            <person name="Stajich J."/>
            <person name="Grigoriev I.V."/>
            <person name="Mortensen U.H."/>
            <person name="De vries R.P."/>
            <person name="Baker S.E."/>
            <person name="Andersen M.R."/>
        </authorList>
    </citation>
    <scope>NUCLEOTIDE SEQUENCE [LARGE SCALE GENOMIC DNA]</scope>
    <source>
        <strain evidence="3 4">CBS 756.74</strain>
    </source>
</reference>
<protein>
    <submittedName>
        <fullName evidence="3">Glyoxalase/Bleomycin resistance protein/Dihydroxybiphenyl dioxygenase</fullName>
    </submittedName>
</protein>
<dbReference type="InterPro" id="IPR037523">
    <property type="entry name" value="VOC_core"/>
</dbReference>
<dbReference type="InterPro" id="IPR029068">
    <property type="entry name" value="Glyas_Bleomycin-R_OHBP_Dase"/>
</dbReference>
<keyword evidence="4" id="KW-1185">Reference proteome</keyword>
<dbReference type="GeneID" id="98163376"/>
<feature type="region of interest" description="Disordered" evidence="1">
    <location>
        <begin position="142"/>
        <end position="165"/>
    </location>
</feature>
<comment type="caution">
    <text evidence="3">The sequence shown here is derived from an EMBL/GenBank/DDBJ whole genome shotgun (WGS) entry which is preliminary data.</text>
</comment>
<dbReference type="SUPFAM" id="SSF54593">
    <property type="entry name" value="Glyoxalase/Bleomycin resistance protein/Dihydroxybiphenyl dioxygenase"/>
    <property type="match status" value="1"/>
</dbReference>
<dbReference type="GO" id="GO:0051213">
    <property type="term" value="F:dioxygenase activity"/>
    <property type="evidence" value="ECO:0007669"/>
    <property type="project" value="UniProtKB-KW"/>
</dbReference>
<dbReference type="PROSITE" id="PS51819">
    <property type="entry name" value="VOC"/>
    <property type="match status" value="1"/>
</dbReference>
<evidence type="ECO:0000313" key="4">
    <source>
        <dbReference type="Proteomes" id="UP001610444"/>
    </source>
</evidence>
<accession>A0ABR4L557</accession>
<evidence type="ECO:0000256" key="1">
    <source>
        <dbReference type="SAM" id="MobiDB-lite"/>
    </source>
</evidence>
<proteinExistence type="predicted"/>
<keyword evidence="3" id="KW-0223">Dioxygenase</keyword>
<evidence type="ECO:0000259" key="2">
    <source>
        <dbReference type="PROSITE" id="PS51819"/>
    </source>
</evidence>
<dbReference type="Proteomes" id="UP001610444">
    <property type="component" value="Unassembled WGS sequence"/>
</dbReference>
<name>A0ABR4L557_9EURO</name>
<keyword evidence="3" id="KW-0560">Oxidoreductase</keyword>
<dbReference type="Gene3D" id="3.10.180.10">
    <property type="entry name" value="2,3-Dihydroxybiphenyl 1,2-Dioxygenase, domain 1"/>
    <property type="match status" value="2"/>
</dbReference>
<dbReference type="EMBL" id="JBFXLR010000003">
    <property type="protein sequence ID" value="KAL2859645.1"/>
    <property type="molecule type" value="Genomic_DNA"/>
</dbReference>
<feature type="domain" description="VOC" evidence="2">
    <location>
        <begin position="176"/>
        <end position="305"/>
    </location>
</feature>
<gene>
    <name evidence="3" type="ORF">BJX68DRAFT_276875</name>
</gene>
<organism evidence="3 4">
    <name type="scientific">Aspergillus pseudodeflectus</name>
    <dbReference type="NCBI Taxonomy" id="176178"/>
    <lineage>
        <taxon>Eukaryota</taxon>
        <taxon>Fungi</taxon>
        <taxon>Dikarya</taxon>
        <taxon>Ascomycota</taxon>
        <taxon>Pezizomycotina</taxon>
        <taxon>Eurotiomycetes</taxon>
        <taxon>Eurotiomycetidae</taxon>
        <taxon>Eurotiales</taxon>
        <taxon>Aspergillaceae</taxon>
        <taxon>Aspergillus</taxon>
        <taxon>Aspergillus subgen. Nidulantes</taxon>
    </lineage>
</organism>
<dbReference type="RefSeq" id="XP_070904579.1">
    <property type="nucleotide sequence ID" value="XM_071048212.1"/>
</dbReference>
<evidence type="ECO:0000313" key="3">
    <source>
        <dbReference type="EMBL" id="KAL2859645.1"/>
    </source>
</evidence>
<sequence>MARVDLTSELWKQSNPGRVHVTRPGWVHYGHTDLNKAHQFLIDFGFTECSRTSNPPRIFYRGYNDQPLLYISEQTDRPIFFGGSLEAATLEDLERASKLPGAGPIRDSDFPGGGKVVTIFDPENIPINVIYGYEVVENGQPPKGANALNNAQRDDDAKPRRGTFQRIPRGPAPVYKLGHFGHKAADISLVSSWYMTHFNLRAVDVQANPFNPAEDMAVFYHIDLGPHYSDHHAFFHFAFFPGQKSPGPHHASFEVHDFDVQQQGHYHLLSRGYSQMWGVGRHLLGSQIFDYWYDTDGFTIEHYTDGDVVNDQNAPERHVVERMEEYTIWGQPPLPGTY</sequence>